<protein>
    <submittedName>
        <fullName evidence="1">DUF2120 domain-containing protein</fullName>
    </submittedName>
</protein>
<evidence type="ECO:0000313" key="1">
    <source>
        <dbReference type="EMBL" id="HIP84750.1"/>
    </source>
</evidence>
<dbReference type="AlphaFoldDB" id="A0A832ZBX2"/>
<sequence length="143" mass="16659">MIIRAITGRIIHSLGAFKGSRPLYDSNDLLIVRGICRDRDFEKYNSIREYLEEKLKENGFEIVDNREDIEGFVERIDRILRGGDNSLYPDAFGFEKLKNSFEEMGCVCDYVIGRRGDITVGISMWYDRMKREPRFVEVVCCQG</sequence>
<dbReference type="Proteomes" id="UP000643554">
    <property type="component" value="Unassembled WGS sequence"/>
</dbReference>
<dbReference type="PIRSF" id="PIRSF021964">
    <property type="entry name" value="UCP921964"/>
    <property type="match status" value="1"/>
</dbReference>
<organism evidence="1 2">
    <name type="scientific">Methanothermococcus okinawensis</name>
    <dbReference type="NCBI Taxonomy" id="155863"/>
    <lineage>
        <taxon>Archaea</taxon>
        <taxon>Methanobacteriati</taxon>
        <taxon>Methanobacteriota</taxon>
        <taxon>Methanomada group</taxon>
        <taxon>Methanococci</taxon>
        <taxon>Methanococcales</taxon>
        <taxon>Methanococcaceae</taxon>
        <taxon>Methanothermococcus</taxon>
    </lineage>
</organism>
<gene>
    <name evidence="1" type="ORF">EYH15_04610</name>
</gene>
<dbReference type="Pfam" id="PF09893">
    <property type="entry name" value="DUF2120"/>
    <property type="match status" value="1"/>
</dbReference>
<name>A0A832ZBX2_9EURY</name>
<evidence type="ECO:0000313" key="2">
    <source>
        <dbReference type="Proteomes" id="UP000643554"/>
    </source>
</evidence>
<dbReference type="EMBL" id="DQUI01000074">
    <property type="protein sequence ID" value="HIP84750.1"/>
    <property type="molecule type" value="Genomic_DNA"/>
</dbReference>
<proteinExistence type="predicted"/>
<comment type="caution">
    <text evidence="1">The sequence shown here is derived from an EMBL/GenBank/DDBJ whole genome shotgun (WGS) entry which is preliminary data.</text>
</comment>
<reference evidence="1" key="1">
    <citation type="journal article" date="2020" name="ISME J.">
        <title>Gammaproteobacteria mediating utilization of methyl-, sulfur- and petroleum organic compounds in deep ocean hydrothermal plumes.</title>
        <authorList>
            <person name="Zhou Z."/>
            <person name="Liu Y."/>
            <person name="Pan J."/>
            <person name="Cron B.R."/>
            <person name="Toner B.M."/>
            <person name="Anantharaman K."/>
            <person name="Breier J.A."/>
            <person name="Dick G.J."/>
            <person name="Li M."/>
        </authorList>
    </citation>
    <scope>NUCLEOTIDE SEQUENCE</scope>
    <source>
        <strain evidence="1">SZUA-1453</strain>
    </source>
</reference>
<dbReference type="InterPro" id="IPR014515">
    <property type="entry name" value="UCP921964"/>
</dbReference>
<accession>A0A832ZBX2</accession>